<dbReference type="PROSITE" id="PS50937">
    <property type="entry name" value="HTH_MERR_2"/>
    <property type="match status" value="1"/>
</dbReference>
<dbReference type="GO" id="GO:0006355">
    <property type="term" value="P:regulation of DNA-templated transcription"/>
    <property type="evidence" value="ECO:0007669"/>
    <property type="project" value="InterPro"/>
</dbReference>
<evidence type="ECO:0000256" key="4">
    <source>
        <dbReference type="ARBA" id="ARBA00022801"/>
    </source>
</evidence>
<dbReference type="AlphaFoldDB" id="A0A812QSI2"/>
<dbReference type="CDD" id="cd12797">
    <property type="entry name" value="M23_peptidase"/>
    <property type="match status" value="1"/>
</dbReference>
<comment type="caution">
    <text evidence="8">The sequence shown here is derived from an EMBL/GenBank/DDBJ whole genome shotgun (WGS) entry which is preliminary data.</text>
</comment>
<keyword evidence="6" id="KW-0482">Metalloprotease</keyword>
<keyword evidence="9" id="KW-1185">Reference proteome</keyword>
<dbReference type="EMBL" id="CAJNJA010017452">
    <property type="protein sequence ID" value="CAE7401544.1"/>
    <property type="molecule type" value="Genomic_DNA"/>
</dbReference>
<keyword evidence="3" id="KW-0479">Metal-binding</keyword>
<dbReference type="InterPro" id="IPR009061">
    <property type="entry name" value="DNA-bd_dom_put_sf"/>
</dbReference>
<dbReference type="CDD" id="cd04785">
    <property type="entry name" value="HTH_CadR-PbrR-like"/>
    <property type="match status" value="1"/>
</dbReference>
<dbReference type="GO" id="GO:0003677">
    <property type="term" value="F:DNA binding"/>
    <property type="evidence" value="ECO:0007669"/>
    <property type="project" value="InterPro"/>
</dbReference>
<evidence type="ECO:0000313" key="9">
    <source>
        <dbReference type="Proteomes" id="UP000601435"/>
    </source>
</evidence>
<keyword evidence="5" id="KW-0862">Zinc</keyword>
<dbReference type="InterPro" id="IPR011055">
    <property type="entry name" value="Dup_hybrid_motif"/>
</dbReference>
<dbReference type="Gene3D" id="1.10.1660.10">
    <property type="match status" value="1"/>
</dbReference>
<dbReference type="GO" id="GO:0006508">
    <property type="term" value="P:proteolysis"/>
    <property type="evidence" value="ECO:0007669"/>
    <property type="project" value="UniProtKB-KW"/>
</dbReference>
<feature type="domain" description="HTH merR-type" evidence="7">
    <location>
        <begin position="4"/>
        <end position="73"/>
    </location>
</feature>
<dbReference type="GO" id="GO:0004222">
    <property type="term" value="F:metalloendopeptidase activity"/>
    <property type="evidence" value="ECO:0007669"/>
    <property type="project" value="TreeGrafter"/>
</dbReference>
<comment type="cofactor">
    <cofactor evidence="1">
        <name>Zn(2+)</name>
        <dbReference type="ChEBI" id="CHEBI:29105"/>
    </cofactor>
</comment>
<dbReference type="PANTHER" id="PTHR21666:SF288">
    <property type="entry name" value="CELL DIVISION PROTEIN YTFB"/>
    <property type="match status" value="1"/>
</dbReference>
<organism evidence="8 9">
    <name type="scientific">Symbiodinium necroappetens</name>
    <dbReference type="NCBI Taxonomy" id="1628268"/>
    <lineage>
        <taxon>Eukaryota</taxon>
        <taxon>Sar</taxon>
        <taxon>Alveolata</taxon>
        <taxon>Dinophyceae</taxon>
        <taxon>Suessiales</taxon>
        <taxon>Symbiodiniaceae</taxon>
        <taxon>Symbiodinium</taxon>
    </lineage>
</organism>
<dbReference type="SUPFAM" id="SSF51261">
    <property type="entry name" value="Duplicated hybrid motif"/>
    <property type="match status" value="1"/>
</dbReference>
<dbReference type="SMART" id="SM00422">
    <property type="entry name" value="HTH_MERR"/>
    <property type="match status" value="1"/>
</dbReference>
<evidence type="ECO:0000256" key="6">
    <source>
        <dbReference type="ARBA" id="ARBA00023049"/>
    </source>
</evidence>
<evidence type="ECO:0000256" key="1">
    <source>
        <dbReference type="ARBA" id="ARBA00001947"/>
    </source>
</evidence>
<dbReference type="PROSITE" id="PS00552">
    <property type="entry name" value="HTH_MERR_1"/>
    <property type="match status" value="1"/>
</dbReference>
<reference evidence="8" key="1">
    <citation type="submission" date="2021-02" db="EMBL/GenBank/DDBJ databases">
        <authorList>
            <person name="Dougan E. K."/>
            <person name="Rhodes N."/>
            <person name="Thang M."/>
            <person name="Chan C."/>
        </authorList>
    </citation>
    <scope>NUCLEOTIDE SEQUENCE</scope>
</reference>
<evidence type="ECO:0000259" key="7">
    <source>
        <dbReference type="PROSITE" id="PS50937"/>
    </source>
</evidence>
<sequence length="774" mass="83217">MKHGIAIGKVSAASGVKVPTIRYYEQIGLLAAPPRTGGGRRSYDRKDIERLIFIRHSRELGFDIDEIKTLLALQDSPDQSCEEADAIANIHLVEVKKKIVSLTALQHELERMVAGSSHGRVEICRVIEILADHGNCQYHGETLSIGAINYVDEPALTTRSADGNEPGSRELSGAWLAGTVLTGLTSVLLMGAALYVSFADIASYSTAYKSLAVERRTAPAAAEGKTSRARPLLETRSDREIVVASVLASDGGSGMIRNASFVRVSATLATSQTALTDDIVVYSPETYIEALPEDDFSQVAQQISTDIVGAPSAEVSITYTTLPSGYVPRPTISDALAAAHVGSLTSPDYAAPDVALAYFGADASLSAGTPLVGVAENVTVVPKTAATGGNRAVSERVIKLDADAPLLDTLVANGFTRNSAADVQEMIQNLYRLSTLEAGSRLRILLGPSSSGAGLVPYRMSIYRHEVASNSDRHAVTVALTDMGRYVVALPPPDIPFSEESTEQIDVANLPSIYQSIWETGRRNSVADEVIAQVVALVAYDADLTRRVQPGDGIELLTAAPEDELVEQLLYVAISLGNTERRFYRYVEPDGTVAFFDEQGESGKRFLLRRPLEGGGRLTSAMGTRIDPFNGGNADHQGTDFAAPRGTPIYAAADGVIDMAQWFSGYGRYVQIKHLNGYQTAYAHMNAIADGITPGTRVRQGQVIGYVGSTGRSTGNHLHFELEINGRIADPLEIKLPRTRTLTSQYMDDLRQTVEQVQTIMEMPASSQIFHAAI</sequence>
<protein>
    <submittedName>
        <fullName evidence="8">MepM protein</fullName>
    </submittedName>
</protein>
<dbReference type="Proteomes" id="UP000601435">
    <property type="component" value="Unassembled WGS sequence"/>
</dbReference>
<name>A0A812QSI2_9DINO</name>
<proteinExistence type="predicted"/>
<dbReference type="Pfam" id="PF13411">
    <property type="entry name" value="MerR_1"/>
    <property type="match status" value="1"/>
</dbReference>
<evidence type="ECO:0000313" key="8">
    <source>
        <dbReference type="EMBL" id="CAE7401544.1"/>
    </source>
</evidence>
<dbReference type="Gene3D" id="2.70.70.10">
    <property type="entry name" value="Glucose Permease (Domain IIA)"/>
    <property type="match status" value="1"/>
</dbReference>
<keyword evidence="2" id="KW-0645">Protease</keyword>
<dbReference type="InterPro" id="IPR050570">
    <property type="entry name" value="Cell_wall_metabolism_enzyme"/>
</dbReference>
<evidence type="ECO:0000256" key="5">
    <source>
        <dbReference type="ARBA" id="ARBA00022833"/>
    </source>
</evidence>
<dbReference type="PANTHER" id="PTHR21666">
    <property type="entry name" value="PEPTIDASE-RELATED"/>
    <property type="match status" value="1"/>
</dbReference>
<evidence type="ECO:0000256" key="3">
    <source>
        <dbReference type="ARBA" id="ARBA00022723"/>
    </source>
</evidence>
<accession>A0A812QSI2</accession>
<dbReference type="Pfam" id="PF01551">
    <property type="entry name" value="Peptidase_M23"/>
    <property type="match status" value="1"/>
</dbReference>
<dbReference type="GO" id="GO:0046872">
    <property type="term" value="F:metal ion binding"/>
    <property type="evidence" value="ECO:0007669"/>
    <property type="project" value="UniProtKB-KW"/>
</dbReference>
<dbReference type="InterPro" id="IPR000551">
    <property type="entry name" value="MerR-type_HTH_dom"/>
</dbReference>
<dbReference type="OrthoDB" id="8122126at2759"/>
<dbReference type="InterPro" id="IPR016047">
    <property type="entry name" value="M23ase_b-sheet_dom"/>
</dbReference>
<keyword evidence="4" id="KW-0378">Hydrolase</keyword>
<dbReference type="Gene3D" id="3.10.450.350">
    <property type="match status" value="1"/>
</dbReference>
<gene>
    <name evidence="8" type="primary">mepM</name>
    <name evidence="8" type="ORF">SNEC2469_LOCUS10991</name>
</gene>
<dbReference type="SUPFAM" id="SSF46955">
    <property type="entry name" value="Putative DNA-binding domain"/>
    <property type="match status" value="1"/>
</dbReference>
<dbReference type="PRINTS" id="PR00040">
    <property type="entry name" value="HTHMERR"/>
</dbReference>
<evidence type="ECO:0000256" key="2">
    <source>
        <dbReference type="ARBA" id="ARBA00022670"/>
    </source>
</evidence>